<name>A0ABV0JUP4_9CYAN</name>
<accession>A0ABV0JUP4</accession>
<sequence length="202" mass="22335">MLSQIVRPMVRTQIRSLANSLATRSTLISTIAQWLGFLGVQAQVTHLEADSDQKISICLTVGKPEGCDSHDWQQIVHNLNQEANDVPVEYLQPQLTPQQQSKLQRLFAYLIQVAEPEVRVGWEIRSHQLQGLGLDEQMLLGIRSALKVPQSLDRLMAGIDPDLAAIALPKAVSIAWLDGQVNSSEDDALTALLEVMKQPAKL</sequence>
<keyword evidence="2" id="KW-1185">Reference proteome</keyword>
<organism evidence="1 2">
    <name type="scientific">Funiculus sociatus GB2-A5</name>
    <dbReference type="NCBI Taxonomy" id="2933946"/>
    <lineage>
        <taxon>Bacteria</taxon>
        <taxon>Bacillati</taxon>
        <taxon>Cyanobacteriota</taxon>
        <taxon>Cyanophyceae</taxon>
        <taxon>Coleofasciculales</taxon>
        <taxon>Coleofasciculaceae</taxon>
        <taxon>Funiculus</taxon>
    </lineage>
</organism>
<evidence type="ECO:0000313" key="1">
    <source>
        <dbReference type="EMBL" id="MEP0867169.1"/>
    </source>
</evidence>
<dbReference type="EMBL" id="JAMPKK010000061">
    <property type="protein sequence ID" value="MEP0867169.1"/>
    <property type="molecule type" value="Genomic_DNA"/>
</dbReference>
<protein>
    <submittedName>
        <fullName evidence="1">Uncharacterized protein</fullName>
    </submittedName>
</protein>
<dbReference type="RefSeq" id="WP_190419418.1">
    <property type="nucleotide sequence ID" value="NZ_JAMPKK010000061.1"/>
</dbReference>
<comment type="caution">
    <text evidence="1">The sequence shown here is derived from an EMBL/GenBank/DDBJ whole genome shotgun (WGS) entry which is preliminary data.</text>
</comment>
<reference evidence="1 2" key="1">
    <citation type="submission" date="2022-04" db="EMBL/GenBank/DDBJ databases">
        <title>Positive selection, recombination, and allopatry shape intraspecific diversity of widespread and dominant cyanobacteria.</title>
        <authorList>
            <person name="Wei J."/>
            <person name="Shu W."/>
            <person name="Hu C."/>
        </authorList>
    </citation>
    <scope>NUCLEOTIDE SEQUENCE [LARGE SCALE GENOMIC DNA]</scope>
    <source>
        <strain evidence="1 2">GB2-A5</strain>
    </source>
</reference>
<evidence type="ECO:0000313" key="2">
    <source>
        <dbReference type="Proteomes" id="UP001442494"/>
    </source>
</evidence>
<dbReference type="Proteomes" id="UP001442494">
    <property type="component" value="Unassembled WGS sequence"/>
</dbReference>
<proteinExistence type="predicted"/>
<gene>
    <name evidence="1" type="ORF">NDI37_22210</name>
</gene>